<dbReference type="GO" id="GO:0003677">
    <property type="term" value="F:DNA binding"/>
    <property type="evidence" value="ECO:0007669"/>
    <property type="project" value="UniProtKB-KW"/>
</dbReference>
<dbReference type="GO" id="GO:0003729">
    <property type="term" value="F:mRNA binding"/>
    <property type="evidence" value="ECO:0007669"/>
    <property type="project" value="UniProtKB-ARBA"/>
</dbReference>
<keyword evidence="2 5" id="KW-0863">Zinc-finger</keyword>
<keyword evidence="3 5" id="KW-0862">Zinc</keyword>
<dbReference type="SUPFAM" id="SSF90229">
    <property type="entry name" value="CCCH zinc finger"/>
    <property type="match status" value="5"/>
</dbReference>
<feature type="domain" description="C3H1-type" evidence="7">
    <location>
        <begin position="425"/>
        <end position="453"/>
    </location>
</feature>
<evidence type="ECO:0000256" key="6">
    <source>
        <dbReference type="SAM" id="MobiDB-lite"/>
    </source>
</evidence>
<dbReference type="AlphaFoldDB" id="A0A445G629"/>
<feature type="compositionally biased region" description="Basic and acidic residues" evidence="6">
    <location>
        <begin position="38"/>
        <end position="88"/>
    </location>
</feature>
<keyword evidence="1 5" id="KW-0479">Metal-binding</keyword>
<feature type="zinc finger region" description="C3H1-type" evidence="5">
    <location>
        <begin position="471"/>
        <end position="499"/>
    </location>
</feature>
<dbReference type="InterPro" id="IPR000571">
    <property type="entry name" value="Znf_CCCH"/>
</dbReference>
<dbReference type="GO" id="GO:0008270">
    <property type="term" value="F:zinc ion binding"/>
    <property type="evidence" value="ECO:0007669"/>
    <property type="project" value="UniProtKB-KW"/>
</dbReference>
<dbReference type="Gene3D" id="4.10.1000.10">
    <property type="entry name" value="Zinc finger, CCCH-type"/>
    <property type="match status" value="2"/>
</dbReference>
<evidence type="ECO:0000256" key="2">
    <source>
        <dbReference type="ARBA" id="ARBA00022771"/>
    </source>
</evidence>
<feature type="domain" description="C3H1-type" evidence="7">
    <location>
        <begin position="287"/>
        <end position="315"/>
    </location>
</feature>
<dbReference type="Gene3D" id="2.30.30.1190">
    <property type="match status" value="2"/>
</dbReference>
<protein>
    <submittedName>
        <fullName evidence="8">Zinc finger CCCH domain-containing protein 43 isoform B</fullName>
    </submittedName>
</protein>
<feature type="zinc finger region" description="C3H1-type" evidence="5">
    <location>
        <begin position="239"/>
        <end position="267"/>
    </location>
</feature>
<dbReference type="Proteomes" id="UP000289340">
    <property type="component" value="Chromosome 17"/>
</dbReference>
<evidence type="ECO:0000256" key="5">
    <source>
        <dbReference type="PROSITE-ProRule" id="PRU00723"/>
    </source>
</evidence>
<feature type="zinc finger region" description="C3H1-type" evidence="5">
    <location>
        <begin position="153"/>
        <end position="181"/>
    </location>
</feature>
<dbReference type="PROSITE" id="PS50103">
    <property type="entry name" value="ZF_C3H1"/>
    <property type="match status" value="5"/>
</dbReference>
<feature type="compositionally biased region" description="Polar residues" evidence="6">
    <location>
        <begin position="1"/>
        <end position="17"/>
    </location>
</feature>
<evidence type="ECO:0000256" key="4">
    <source>
        <dbReference type="ARBA" id="ARBA00023125"/>
    </source>
</evidence>
<dbReference type="PANTHER" id="PTHR12506">
    <property type="entry name" value="PROTEIN PHOSPHATASE RELATED"/>
    <property type="match status" value="1"/>
</dbReference>
<reference evidence="8 9" key="1">
    <citation type="submission" date="2018-09" db="EMBL/GenBank/DDBJ databases">
        <title>A high-quality reference genome of wild soybean provides a powerful tool to mine soybean genomes.</title>
        <authorList>
            <person name="Xie M."/>
            <person name="Chung C.Y.L."/>
            <person name="Li M.-W."/>
            <person name="Wong F.-L."/>
            <person name="Chan T.-F."/>
            <person name="Lam H.-M."/>
        </authorList>
    </citation>
    <scope>NUCLEOTIDE SEQUENCE [LARGE SCALE GENOMIC DNA]</scope>
    <source>
        <strain evidence="9">cv. W05</strain>
        <tissue evidence="8">Hypocotyl of etiolated seedlings</tissue>
    </source>
</reference>
<accession>A0A445G629</accession>
<evidence type="ECO:0000256" key="3">
    <source>
        <dbReference type="ARBA" id="ARBA00022833"/>
    </source>
</evidence>
<evidence type="ECO:0000256" key="1">
    <source>
        <dbReference type="ARBA" id="ARBA00022723"/>
    </source>
</evidence>
<proteinExistence type="predicted"/>
<gene>
    <name evidence="8" type="ORF">D0Y65_045657</name>
</gene>
<feature type="zinc finger region" description="C3H1-type" evidence="5">
    <location>
        <begin position="425"/>
        <end position="453"/>
    </location>
</feature>
<sequence length="540" mass="58818">MGGSESVSVPLSISNGEEPQLGASSSPAAPPEPSDLNHAAEEEALSRELQSKLDLKDGDESEERVSDLNDGRGVCDEETGKPDGDSRGWETNSWNEEVGVDAEVHVFGDGDVHDAGDGDVHDVGDGDVDVDVDDEVEKKEGGNSGLAQHYPLRPEAEDCAFYIKTGNCKFGFNCKFNHPIRRKSQWNCWVEKKGVLPLLKSFCSIALPNDLLRLQNLPIFVRSLAVKEKAGEREETTERSGMTECKYYQRSGGCKFGKSCKYNHTRGKISTAPAPLLELNFLGLPIRLGERECPYYMRTGSCKFGANCKFNHPDPTAVGGVGGDPASGYGNGGSISLQGVSQTSVPSWSSPRTLNESSPFVPMMLSPTQGVSTQSSDWNGYQASVYLPERNMHPPSTFVMNNPAIDTNVYMHHQKQMPVDEFPERPGEPECSYFLKTGDCKFKSNCKFNHPKNRVARLPPCNLSDKGLPLRPDQSVCSHYSRYGICKFGPACKFDHPINLQPVMIPGLGQQSYSNSASVEVAGIFGSTGVVTDATIQQSV</sequence>
<feature type="domain" description="C3H1-type" evidence="7">
    <location>
        <begin position="471"/>
        <end position="499"/>
    </location>
</feature>
<evidence type="ECO:0000259" key="7">
    <source>
        <dbReference type="PROSITE" id="PS50103"/>
    </source>
</evidence>
<name>A0A445G629_GLYSO</name>
<dbReference type="InterPro" id="IPR050974">
    <property type="entry name" value="Plant_ZF_CCCH"/>
</dbReference>
<organism evidence="8 9">
    <name type="scientific">Glycine soja</name>
    <name type="common">Wild soybean</name>
    <dbReference type="NCBI Taxonomy" id="3848"/>
    <lineage>
        <taxon>Eukaryota</taxon>
        <taxon>Viridiplantae</taxon>
        <taxon>Streptophyta</taxon>
        <taxon>Embryophyta</taxon>
        <taxon>Tracheophyta</taxon>
        <taxon>Spermatophyta</taxon>
        <taxon>Magnoliopsida</taxon>
        <taxon>eudicotyledons</taxon>
        <taxon>Gunneridae</taxon>
        <taxon>Pentapetalae</taxon>
        <taxon>rosids</taxon>
        <taxon>fabids</taxon>
        <taxon>Fabales</taxon>
        <taxon>Fabaceae</taxon>
        <taxon>Papilionoideae</taxon>
        <taxon>50 kb inversion clade</taxon>
        <taxon>NPAAA clade</taxon>
        <taxon>indigoferoid/millettioid clade</taxon>
        <taxon>Phaseoleae</taxon>
        <taxon>Glycine</taxon>
        <taxon>Glycine subgen. Soja</taxon>
    </lineage>
</organism>
<dbReference type="PANTHER" id="PTHR12506:SF20">
    <property type="entry name" value="ZINC FINGER CCCH DOMAIN-CONTAINING PROTEIN 67"/>
    <property type="match status" value="1"/>
</dbReference>
<feature type="zinc finger region" description="C3H1-type" evidence="5">
    <location>
        <begin position="287"/>
        <end position="315"/>
    </location>
</feature>
<keyword evidence="4" id="KW-0238">DNA-binding</keyword>
<feature type="domain" description="C3H1-type" evidence="7">
    <location>
        <begin position="153"/>
        <end position="181"/>
    </location>
</feature>
<dbReference type="EMBL" id="QZWG01000017">
    <property type="protein sequence ID" value="RZB56616.1"/>
    <property type="molecule type" value="Genomic_DNA"/>
</dbReference>
<comment type="caution">
    <text evidence="8">The sequence shown here is derived from an EMBL/GenBank/DDBJ whole genome shotgun (WGS) entry which is preliminary data.</text>
</comment>
<dbReference type="InterPro" id="IPR036855">
    <property type="entry name" value="Znf_CCCH_sf"/>
</dbReference>
<evidence type="ECO:0000313" key="8">
    <source>
        <dbReference type="EMBL" id="RZB56616.1"/>
    </source>
</evidence>
<feature type="region of interest" description="Disordered" evidence="6">
    <location>
        <begin position="1"/>
        <end position="92"/>
    </location>
</feature>
<evidence type="ECO:0000313" key="9">
    <source>
        <dbReference type="Proteomes" id="UP000289340"/>
    </source>
</evidence>
<keyword evidence="9" id="KW-1185">Reference proteome</keyword>
<dbReference type="Pfam" id="PF00642">
    <property type="entry name" value="zf-CCCH"/>
    <property type="match status" value="5"/>
</dbReference>
<feature type="domain" description="C3H1-type" evidence="7">
    <location>
        <begin position="239"/>
        <end position="267"/>
    </location>
</feature>
<dbReference type="SMART" id="SM00356">
    <property type="entry name" value="ZnF_C3H1"/>
    <property type="match status" value="5"/>
</dbReference>